<keyword evidence="6 11" id="KW-0175">Coiled coil</keyword>
<evidence type="ECO:0000256" key="5">
    <source>
        <dbReference type="ARBA" id="ARBA00022737"/>
    </source>
</evidence>
<evidence type="ECO:0000256" key="4">
    <source>
        <dbReference type="ARBA" id="ARBA00022490"/>
    </source>
</evidence>
<comment type="function">
    <text evidence="10">Essential for the assembly of the distal half of centrioles, required for centriole elongation. Acts as a negative regulator of centriole elongation.</text>
</comment>
<feature type="coiled-coil region" evidence="11">
    <location>
        <begin position="367"/>
        <end position="401"/>
    </location>
</feature>
<evidence type="ECO:0000256" key="9">
    <source>
        <dbReference type="ARBA" id="ARBA00031694"/>
    </source>
</evidence>
<evidence type="ECO:0000256" key="6">
    <source>
        <dbReference type="ARBA" id="ARBA00023054"/>
    </source>
</evidence>
<reference evidence="13" key="1">
    <citation type="submission" date="2021-01" db="EMBL/GenBank/DDBJ databases">
        <authorList>
            <person name="Corre E."/>
            <person name="Pelletier E."/>
            <person name="Niang G."/>
            <person name="Scheremetjew M."/>
            <person name="Finn R."/>
            <person name="Kale V."/>
            <person name="Holt S."/>
            <person name="Cochrane G."/>
            <person name="Meng A."/>
            <person name="Brown T."/>
            <person name="Cohen L."/>
        </authorList>
    </citation>
    <scope>NUCLEOTIDE SEQUENCE</scope>
    <source>
        <strain evidence="13">SL-175</strain>
    </source>
</reference>
<proteinExistence type="inferred from homology"/>
<dbReference type="InterPro" id="IPR033351">
    <property type="entry name" value="POC5"/>
</dbReference>
<evidence type="ECO:0000256" key="1">
    <source>
        <dbReference type="ARBA" id="ARBA00004114"/>
    </source>
</evidence>
<feature type="region of interest" description="Disordered" evidence="12">
    <location>
        <begin position="415"/>
        <end position="462"/>
    </location>
</feature>
<evidence type="ECO:0000313" key="13">
    <source>
        <dbReference type="EMBL" id="CAD8721577.1"/>
    </source>
</evidence>
<name>A0A7S0T3J8_9CHLO</name>
<keyword evidence="7" id="KW-0206">Cytoskeleton</keyword>
<comment type="similarity">
    <text evidence="2">Belongs to the POC5 family.</text>
</comment>
<feature type="region of interest" description="Disordered" evidence="12">
    <location>
        <begin position="68"/>
        <end position="121"/>
    </location>
</feature>
<dbReference type="EMBL" id="HBFC01034936">
    <property type="protein sequence ID" value="CAD8721577.1"/>
    <property type="molecule type" value="Transcribed_RNA"/>
</dbReference>
<protein>
    <recommendedName>
        <fullName evidence="3">Centrosomal protein POC5</fullName>
    </recommendedName>
    <alternativeName>
        <fullName evidence="9">Protein of centriole 5</fullName>
    </alternativeName>
</protein>
<sequence length="462" mass="49023">MASQAYEALLHKALLLGGPDTASKGANHFKLQVLPPPPVLAERKLNLNTPNDEDEGFAATARKTVGAGAGGVSSPTMLALDTASSPRQDSTDSDWLTHGGRSSALSSPECTTPSAPAVTPSALTSPLRPTAAHNLVATTPAPTTVAAAAAIATADAVACAKVADARADAELAAAAMAADSEHHHHHHKGSIDHEVDSLAFDFENEANALQDMVTGRLFQLKQKLYVANHVAMTTAREEFAQETARRDEFCDTMRAEAMEARVVADRQCAQLANFASKHAAAARSNGEYRCATAAWVAWREHTVVSKCMKADLRRAALHYDAKGVVRKHLRRWRNWCRHTMVARHECSRENAVAAAHMEAAVAVAARVAALEAELADARGALRSAHEQRAELERNMRQAFMRGVCALNMEAMNVMNHGGGDGDSRGGGDVGNGDAPDSLVPDHDAMSSDVSDFVGGRGAMAPR</sequence>
<evidence type="ECO:0000256" key="7">
    <source>
        <dbReference type="ARBA" id="ARBA00023212"/>
    </source>
</evidence>
<evidence type="ECO:0000256" key="11">
    <source>
        <dbReference type="SAM" id="Coils"/>
    </source>
</evidence>
<dbReference type="GO" id="GO:0005814">
    <property type="term" value="C:centriole"/>
    <property type="evidence" value="ECO:0007669"/>
    <property type="project" value="UniProtKB-SubCell"/>
</dbReference>
<evidence type="ECO:0000256" key="3">
    <source>
        <dbReference type="ARBA" id="ARBA00014910"/>
    </source>
</evidence>
<keyword evidence="8" id="KW-0131">Cell cycle</keyword>
<evidence type="ECO:0000256" key="10">
    <source>
        <dbReference type="ARBA" id="ARBA00049959"/>
    </source>
</evidence>
<evidence type="ECO:0000256" key="12">
    <source>
        <dbReference type="SAM" id="MobiDB-lite"/>
    </source>
</evidence>
<dbReference type="AlphaFoldDB" id="A0A7S0T3J8"/>
<evidence type="ECO:0000256" key="8">
    <source>
        <dbReference type="ARBA" id="ARBA00023306"/>
    </source>
</evidence>
<comment type="subcellular location">
    <subcellularLocation>
        <location evidence="1">Cytoplasm</location>
        <location evidence="1">Cytoskeleton</location>
        <location evidence="1">Microtubule organizing center</location>
        <location evidence="1">Centrosome</location>
        <location evidence="1">Centriole</location>
    </subcellularLocation>
</comment>
<organism evidence="13">
    <name type="scientific">Mantoniella antarctica</name>
    <dbReference type="NCBI Taxonomy" id="81844"/>
    <lineage>
        <taxon>Eukaryota</taxon>
        <taxon>Viridiplantae</taxon>
        <taxon>Chlorophyta</taxon>
        <taxon>Mamiellophyceae</taxon>
        <taxon>Mamiellales</taxon>
        <taxon>Mamiellaceae</taxon>
        <taxon>Mantoniella</taxon>
    </lineage>
</organism>
<gene>
    <name evidence="13" type="ORF">MANT1106_LOCUS20790</name>
</gene>
<feature type="compositionally biased region" description="Polar residues" evidence="12">
    <location>
        <begin position="103"/>
        <end position="114"/>
    </location>
</feature>
<dbReference type="PANTHER" id="PTHR28618:SF1">
    <property type="entry name" value="CENTROSOMAL PROTEIN POC5"/>
    <property type="match status" value="1"/>
</dbReference>
<keyword evidence="5" id="KW-0677">Repeat</keyword>
<accession>A0A7S0T3J8</accession>
<evidence type="ECO:0000256" key="2">
    <source>
        <dbReference type="ARBA" id="ARBA00010411"/>
    </source>
</evidence>
<dbReference type="PANTHER" id="PTHR28618">
    <property type="entry name" value="CENTROSOMAL PROTEIN POC5"/>
    <property type="match status" value="1"/>
</dbReference>
<keyword evidence="4" id="KW-0963">Cytoplasm</keyword>